<dbReference type="Gene3D" id="3.20.20.140">
    <property type="entry name" value="Metal-dependent hydrolases"/>
    <property type="match status" value="1"/>
</dbReference>
<name>A0A835BDY7_9POAL</name>
<keyword evidence="3" id="KW-0819">tRNA processing</keyword>
<evidence type="ECO:0000256" key="4">
    <source>
        <dbReference type="SAM" id="MobiDB-lite"/>
    </source>
</evidence>
<feature type="region of interest" description="Disordered" evidence="4">
    <location>
        <begin position="253"/>
        <end position="273"/>
    </location>
</feature>
<dbReference type="EMBL" id="JACEFO010001882">
    <property type="protein sequence ID" value="KAF8696190.1"/>
    <property type="molecule type" value="Genomic_DNA"/>
</dbReference>
<accession>A0A835BDY7</accession>
<protein>
    <submittedName>
        <fullName evidence="5">Uncharacterized protein</fullName>
    </submittedName>
</protein>
<dbReference type="InterPro" id="IPR016195">
    <property type="entry name" value="Pol/histidinol_Pase-like"/>
</dbReference>
<comment type="similarity">
    <text evidence="2">Belongs to the eukaryotic/archaeal RNase P protein component 3 family.</text>
</comment>
<dbReference type="OrthoDB" id="17948at2759"/>
<keyword evidence="6" id="KW-1185">Reference proteome</keyword>
<dbReference type="SUPFAM" id="SSF89550">
    <property type="entry name" value="PHP domain-like"/>
    <property type="match status" value="1"/>
</dbReference>
<dbReference type="GO" id="GO:0003723">
    <property type="term" value="F:RNA binding"/>
    <property type="evidence" value="ECO:0007669"/>
    <property type="project" value="TreeGrafter"/>
</dbReference>
<sequence length="682" mass="76101">MAALLFHDLSLLSSDDSSRLLLSARALELGYATVTFDHPHRGLLADSHRCRTQPIAPLSSLPLPTSAALHRRRLASPASEPFRQYTRITLSIDSPAAAASALSTSAARLLRTYDIVAARPLTQAAFDHLCQVPYSEQLDLISIDFSHKLPFRLKLPMLKLALQRGLHFEIAYSPFIATDGDKCILADAKVTTTIHLPSYSRLEDKYISSALRKKHFYKETIRIDRLLPHEQLNSAKFLLGDWIGWDSESCKGDLHSSEANQMEPSSNKDQRPNSALYGVIQVSHDSSDVSVIAKPSEQPANGEEIPSQAQDEAVQADVLMDHGLSILPTSLNHQDPISPCKPGHNEDAVDHFVQAAWGHSINLKSVDKPVDFDQEAMEVDATGSCRLDLLACSNVPSTSGTSIKLACSALLHGMETSGTGLKDEGLQHSCEIVDNAKSYAQHHTDFVSHEREKTPFSHEISSGFDVCFKDRDVDQSTQIPIDNETYCGTSKPVVSSPGGIDDKELLDQRIDENMQQTLQGEVESTTMKTRKLISAEPFFQGQEISSTDSTYHKRSADINSESQGLKEQSSEENIASLQKNISETHEQSLNYPYQSSKVEIPTTKSEKQIFFCSVERTEFKKKKRLKLYFHVQSQSNFFLIFSGKQRRNLRLHHSAYLPFLGILRSAHFKRKVCRRRDMVKPV</sequence>
<evidence type="ECO:0000313" key="5">
    <source>
        <dbReference type="EMBL" id="KAF8696190.1"/>
    </source>
</evidence>
<feature type="region of interest" description="Disordered" evidence="4">
    <location>
        <begin position="544"/>
        <end position="575"/>
    </location>
</feature>
<evidence type="ECO:0000256" key="2">
    <source>
        <dbReference type="ARBA" id="ARBA00007331"/>
    </source>
</evidence>
<dbReference type="PANTHER" id="PTHR13031">
    <property type="entry name" value="RIBONUCLEASE P SUBUNIT P30"/>
    <property type="match status" value="1"/>
</dbReference>
<dbReference type="GO" id="GO:0008033">
    <property type="term" value="P:tRNA processing"/>
    <property type="evidence" value="ECO:0007669"/>
    <property type="project" value="UniProtKB-KW"/>
</dbReference>
<comment type="subcellular location">
    <subcellularLocation>
        <location evidence="1">Nucleus</location>
    </subcellularLocation>
</comment>
<gene>
    <name evidence="5" type="ORF">HU200_037086</name>
</gene>
<organism evidence="5 6">
    <name type="scientific">Digitaria exilis</name>
    <dbReference type="NCBI Taxonomy" id="1010633"/>
    <lineage>
        <taxon>Eukaryota</taxon>
        <taxon>Viridiplantae</taxon>
        <taxon>Streptophyta</taxon>
        <taxon>Embryophyta</taxon>
        <taxon>Tracheophyta</taxon>
        <taxon>Spermatophyta</taxon>
        <taxon>Magnoliopsida</taxon>
        <taxon>Liliopsida</taxon>
        <taxon>Poales</taxon>
        <taxon>Poaceae</taxon>
        <taxon>PACMAD clade</taxon>
        <taxon>Panicoideae</taxon>
        <taxon>Panicodae</taxon>
        <taxon>Paniceae</taxon>
        <taxon>Anthephorinae</taxon>
        <taxon>Digitaria</taxon>
    </lineage>
</organism>
<feature type="compositionally biased region" description="Polar residues" evidence="4">
    <location>
        <begin position="557"/>
        <end position="575"/>
    </location>
</feature>
<evidence type="ECO:0000313" key="6">
    <source>
        <dbReference type="Proteomes" id="UP000636709"/>
    </source>
</evidence>
<reference evidence="5" key="1">
    <citation type="submission" date="2020-07" db="EMBL/GenBank/DDBJ databases">
        <title>Genome sequence and genetic diversity analysis of an under-domesticated orphan crop, white fonio (Digitaria exilis).</title>
        <authorList>
            <person name="Bennetzen J.L."/>
            <person name="Chen S."/>
            <person name="Ma X."/>
            <person name="Wang X."/>
            <person name="Yssel A.E.J."/>
            <person name="Chaluvadi S.R."/>
            <person name="Johnson M."/>
            <person name="Gangashetty P."/>
            <person name="Hamidou F."/>
            <person name="Sanogo M.D."/>
            <person name="Zwaenepoel A."/>
            <person name="Wallace J."/>
            <person name="Van De Peer Y."/>
            <person name="Van Deynze A."/>
        </authorList>
    </citation>
    <scope>NUCLEOTIDE SEQUENCE</scope>
    <source>
        <tissue evidence="5">Leaves</tissue>
    </source>
</reference>
<dbReference type="Proteomes" id="UP000636709">
    <property type="component" value="Unassembled WGS sequence"/>
</dbReference>
<dbReference type="GO" id="GO:0005655">
    <property type="term" value="C:nucleolar ribonuclease P complex"/>
    <property type="evidence" value="ECO:0007669"/>
    <property type="project" value="TreeGrafter"/>
</dbReference>
<dbReference type="AlphaFoldDB" id="A0A835BDY7"/>
<evidence type="ECO:0000256" key="3">
    <source>
        <dbReference type="ARBA" id="ARBA00022694"/>
    </source>
</evidence>
<comment type="caution">
    <text evidence="5">The sequence shown here is derived from an EMBL/GenBank/DDBJ whole genome shotgun (WGS) entry which is preliminary data.</text>
</comment>
<dbReference type="Pfam" id="PF01876">
    <property type="entry name" value="RNase_P_p30"/>
    <property type="match status" value="1"/>
</dbReference>
<dbReference type="InterPro" id="IPR002738">
    <property type="entry name" value="RNase_P_p30"/>
</dbReference>
<dbReference type="PANTHER" id="PTHR13031:SF0">
    <property type="entry name" value="RIBONUCLEASE P PROTEIN SUBUNIT P30"/>
    <property type="match status" value="1"/>
</dbReference>
<evidence type="ECO:0000256" key="1">
    <source>
        <dbReference type="ARBA" id="ARBA00004123"/>
    </source>
</evidence>
<proteinExistence type="inferred from homology"/>